<evidence type="ECO:0000313" key="5">
    <source>
        <dbReference type="EMBL" id="TDQ48863.1"/>
    </source>
</evidence>
<dbReference type="PANTHER" id="PTHR12526:SF510">
    <property type="entry name" value="D-INOSITOL 3-PHOSPHATE GLYCOSYLTRANSFERASE"/>
    <property type="match status" value="1"/>
</dbReference>
<dbReference type="EMBL" id="SNYO01000011">
    <property type="protein sequence ID" value="TDQ48863.1"/>
    <property type="molecule type" value="Genomic_DNA"/>
</dbReference>
<reference evidence="5 6" key="1">
    <citation type="submission" date="2019-03" db="EMBL/GenBank/DDBJ databases">
        <title>Genomic Encyclopedia of Type Strains, Phase IV (KMG-IV): sequencing the most valuable type-strain genomes for metagenomic binning, comparative biology and taxonomic classification.</title>
        <authorList>
            <person name="Goeker M."/>
        </authorList>
    </citation>
    <scope>NUCLEOTIDE SEQUENCE [LARGE SCALE GENOMIC DNA]</scope>
    <source>
        <strain evidence="5 6">DSM 45775</strain>
    </source>
</reference>
<dbReference type="CDD" id="cd03801">
    <property type="entry name" value="GT4_PimA-like"/>
    <property type="match status" value="1"/>
</dbReference>
<gene>
    <name evidence="5" type="ORF">EV188_11133</name>
</gene>
<dbReference type="AlphaFoldDB" id="A0A4R6UT48"/>
<keyword evidence="6" id="KW-1185">Reference proteome</keyword>
<evidence type="ECO:0000313" key="6">
    <source>
        <dbReference type="Proteomes" id="UP000295705"/>
    </source>
</evidence>
<feature type="domain" description="Glycosyltransferase subfamily 4-like N-terminal" evidence="4">
    <location>
        <begin position="26"/>
        <end position="189"/>
    </location>
</feature>
<evidence type="ECO:0000259" key="3">
    <source>
        <dbReference type="Pfam" id="PF00534"/>
    </source>
</evidence>
<protein>
    <submittedName>
        <fullName evidence="5">Glycosyltransferase involved in cell wall biosynthesis</fullName>
    </submittedName>
</protein>
<dbReference type="PANTHER" id="PTHR12526">
    <property type="entry name" value="GLYCOSYLTRANSFERASE"/>
    <property type="match status" value="1"/>
</dbReference>
<evidence type="ECO:0000259" key="4">
    <source>
        <dbReference type="Pfam" id="PF13579"/>
    </source>
</evidence>
<keyword evidence="2 5" id="KW-0808">Transferase</keyword>
<proteinExistence type="predicted"/>
<dbReference type="InterPro" id="IPR001296">
    <property type="entry name" value="Glyco_trans_1"/>
</dbReference>
<dbReference type="GO" id="GO:0016757">
    <property type="term" value="F:glycosyltransferase activity"/>
    <property type="evidence" value="ECO:0007669"/>
    <property type="project" value="UniProtKB-KW"/>
</dbReference>
<evidence type="ECO:0000256" key="2">
    <source>
        <dbReference type="ARBA" id="ARBA00022679"/>
    </source>
</evidence>
<dbReference type="Pfam" id="PF13579">
    <property type="entry name" value="Glyco_trans_4_4"/>
    <property type="match status" value="1"/>
</dbReference>
<dbReference type="InterPro" id="IPR028098">
    <property type="entry name" value="Glyco_trans_4-like_N"/>
</dbReference>
<keyword evidence="1" id="KW-0328">Glycosyltransferase</keyword>
<dbReference type="Pfam" id="PF00534">
    <property type="entry name" value="Glycos_transf_1"/>
    <property type="match status" value="1"/>
</dbReference>
<dbReference type="SUPFAM" id="SSF53756">
    <property type="entry name" value="UDP-Glycosyltransferase/glycogen phosphorylase"/>
    <property type="match status" value="1"/>
</dbReference>
<sequence>MLTRPRRPVATSAGVRVMMIEQGGRGGVADYTADLVAALAERGVGVEVATARDHEVDYPASTAVHPVFTYVRRRSWALTVARRMQLIRAVNGLAYLAGVARLLPAARRTRLVHLQSGEFPPLLAVASVLVRLAGARIVLTPHNTFDRGQSWARSHAVCQRLAARVVVHTSADIPRLTRAGRERAVVIPHGDYGSLAARATPGDRATVRHELGIPRDATVALVFGQLRLDKGIEDILAALPLLPELHVIVAGADAGAGGMVRCAQAEVGSGDRLHLIEGHQSWDAAAGWFAAADVSLFAYRIASQSGVLLLSYAFETPVIVYPTGGLPDAVDDGVTGWVTARPEVPALVDALLSAVEIGADGCAARGRAGAEMARARFGWSTIAEATAGTYREAACH</sequence>
<feature type="domain" description="Glycosyl transferase family 1" evidence="3">
    <location>
        <begin position="204"/>
        <end position="356"/>
    </location>
</feature>
<evidence type="ECO:0000256" key="1">
    <source>
        <dbReference type="ARBA" id="ARBA00022676"/>
    </source>
</evidence>
<dbReference type="Gene3D" id="3.40.50.2000">
    <property type="entry name" value="Glycogen Phosphorylase B"/>
    <property type="match status" value="2"/>
</dbReference>
<name>A0A4R6UT48_9PSEU</name>
<comment type="caution">
    <text evidence="5">The sequence shown here is derived from an EMBL/GenBank/DDBJ whole genome shotgun (WGS) entry which is preliminary data.</text>
</comment>
<dbReference type="Proteomes" id="UP000295705">
    <property type="component" value="Unassembled WGS sequence"/>
</dbReference>
<accession>A0A4R6UT48</accession>
<organism evidence="5 6">
    <name type="scientific">Actinomycetospora succinea</name>
    <dbReference type="NCBI Taxonomy" id="663603"/>
    <lineage>
        <taxon>Bacteria</taxon>
        <taxon>Bacillati</taxon>
        <taxon>Actinomycetota</taxon>
        <taxon>Actinomycetes</taxon>
        <taxon>Pseudonocardiales</taxon>
        <taxon>Pseudonocardiaceae</taxon>
        <taxon>Actinomycetospora</taxon>
    </lineage>
</organism>